<organism evidence="2 3">
    <name type="scientific">Ranatra chinensis</name>
    <dbReference type="NCBI Taxonomy" id="642074"/>
    <lineage>
        <taxon>Eukaryota</taxon>
        <taxon>Metazoa</taxon>
        <taxon>Ecdysozoa</taxon>
        <taxon>Arthropoda</taxon>
        <taxon>Hexapoda</taxon>
        <taxon>Insecta</taxon>
        <taxon>Pterygota</taxon>
        <taxon>Neoptera</taxon>
        <taxon>Paraneoptera</taxon>
        <taxon>Hemiptera</taxon>
        <taxon>Heteroptera</taxon>
        <taxon>Panheteroptera</taxon>
        <taxon>Nepomorpha</taxon>
        <taxon>Nepidae</taxon>
        <taxon>Ranatrinae</taxon>
        <taxon>Ranatra</taxon>
    </lineage>
</organism>
<protein>
    <submittedName>
        <fullName evidence="2">Uncharacterized protein</fullName>
    </submittedName>
</protein>
<sequence>MIRKLEARYTGARKPVGRKALKLFRMRRESGETPQRFADRLEVALRTLKERTVEEWGATAAAPKIAAYEGVAREALMAEMPDKLRRLVKMLGARGAEPKRSSRSQRRHWGNRKPRYLSEPDRRHDDHRQPRPRQTEQPRSPVLRKLCLTCGSSRDLSWACSRRKPAGPEPREVNATAATRLERRGAVGLLGRKCIVGELDRGQRDAGEDIAREDA</sequence>
<dbReference type="Proteomes" id="UP001558652">
    <property type="component" value="Unassembled WGS sequence"/>
</dbReference>
<feature type="compositionally biased region" description="Basic and acidic residues" evidence="1">
    <location>
        <begin position="116"/>
        <end position="136"/>
    </location>
</feature>
<dbReference type="EMBL" id="JBFDAA010000008">
    <property type="protein sequence ID" value="KAL1129527.1"/>
    <property type="molecule type" value="Genomic_DNA"/>
</dbReference>
<comment type="caution">
    <text evidence="2">The sequence shown here is derived from an EMBL/GenBank/DDBJ whole genome shotgun (WGS) entry which is preliminary data.</text>
</comment>
<evidence type="ECO:0000256" key="1">
    <source>
        <dbReference type="SAM" id="MobiDB-lite"/>
    </source>
</evidence>
<feature type="compositionally biased region" description="Basic residues" evidence="1">
    <location>
        <begin position="101"/>
        <end position="115"/>
    </location>
</feature>
<name>A0ABD0YE49_9HEMI</name>
<evidence type="ECO:0000313" key="2">
    <source>
        <dbReference type="EMBL" id="KAL1129527.1"/>
    </source>
</evidence>
<reference evidence="2 3" key="1">
    <citation type="submission" date="2024-07" db="EMBL/GenBank/DDBJ databases">
        <title>Chromosome-level genome assembly of the water stick insect Ranatra chinensis (Heteroptera: Nepidae).</title>
        <authorList>
            <person name="Liu X."/>
        </authorList>
    </citation>
    <scope>NUCLEOTIDE SEQUENCE [LARGE SCALE GENOMIC DNA]</scope>
    <source>
        <strain evidence="2">Cailab_2021Rc</strain>
        <tissue evidence="2">Muscle</tissue>
    </source>
</reference>
<gene>
    <name evidence="2" type="ORF">AAG570_012472</name>
</gene>
<evidence type="ECO:0000313" key="3">
    <source>
        <dbReference type="Proteomes" id="UP001558652"/>
    </source>
</evidence>
<dbReference type="AlphaFoldDB" id="A0ABD0YE49"/>
<accession>A0ABD0YE49</accession>
<proteinExistence type="predicted"/>
<keyword evidence="3" id="KW-1185">Reference proteome</keyword>
<feature type="region of interest" description="Disordered" evidence="1">
    <location>
        <begin position="92"/>
        <end position="144"/>
    </location>
</feature>